<evidence type="ECO:0008006" key="7">
    <source>
        <dbReference type="Google" id="ProtNLM"/>
    </source>
</evidence>
<dbReference type="Pfam" id="PF02212">
    <property type="entry name" value="GED"/>
    <property type="match status" value="1"/>
</dbReference>
<dbReference type="Proteomes" id="UP001556367">
    <property type="component" value="Unassembled WGS sequence"/>
</dbReference>
<dbReference type="Pfam" id="PF00350">
    <property type="entry name" value="Dynamin_N"/>
    <property type="match status" value="1"/>
</dbReference>
<feature type="domain" description="GED" evidence="3">
    <location>
        <begin position="651"/>
        <end position="744"/>
    </location>
</feature>
<dbReference type="PRINTS" id="PR00195">
    <property type="entry name" value="DYNAMIN"/>
</dbReference>
<dbReference type="Pfam" id="PF01031">
    <property type="entry name" value="Dynamin_M"/>
    <property type="match status" value="1"/>
</dbReference>
<dbReference type="InterPro" id="IPR027417">
    <property type="entry name" value="P-loop_NTPase"/>
</dbReference>
<feature type="domain" description="Dynamin-type G" evidence="4">
    <location>
        <begin position="43"/>
        <end position="350"/>
    </location>
</feature>
<dbReference type="PROSITE" id="PS51718">
    <property type="entry name" value="G_DYNAMIN_2"/>
    <property type="match status" value="1"/>
</dbReference>
<dbReference type="PANTHER" id="PTHR11566:SF131">
    <property type="entry name" value="GTPASE, PUTATIVE (AFU_ORTHOLOGUE AFUA_6G07630)-RELATED"/>
    <property type="match status" value="1"/>
</dbReference>
<keyword evidence="2" id="KW-0342">GTP-binding</keyword>
<dbReference type="InterPro" id="IPR030381">
    <property type="entry name" value="G_DYNAMIN_dom"/>
</dbReference>
<dbReference type="PROSITE" id="PS51388">
    <property type="entry name" value="GED"/>
    <property type="match status" value="1"/>
</dbReference>
<dbReference type="InterPro" id="IPR020850">
    <property type="entry name" value="GED_dom"/>
</dbReference>
<evidence type="ECO:0000256" key="2">
    <source>
        <dbReference type="ARBA" id="ARBA00023134"/>
    </source>
</evidence>
<dbReference type="SUPFAM" id="SSF52540">
    <property type="entry name" value="P-loop containing nucleoside triphosphate hydrolases"/>
    <property type="match status" value="1"/>
</dbReference>
<evidence type="ECO:0000256" key="1">
    <source>
        <dbReference type="ARBA" id="ARBA00022741"/>
    </source>
</evidence>
<protein>
    <recommendedName>
        <fullName evidence="7">Interferon-induced GTP-binding protein Mx</fullName>
    </recommendedName>
</protein>
<dbReference type="Gene3D" id="3.40.50.300">
    <property type="entry name" value="P-loop containing nucleotide triphosphate hydrolases"/>
    <property type="match status" value="1"/>
</dbReference>
<keyword evidence="6" id="KW-1185">Reference proteome</keyword>
<dbReference type="InterPro" id="IPR000375">
    <property type="entry name" value="Dynamin_stalk"/>
</dbReference>
<organism evidence="5 6">
    <name type="scientific">Hohenbuehelia grisea</name>
    <dbReference type="NCBI Taxonomy" id="104357"/>
    <lineage>
        <taxon>Eukaryota</taxon>
        <taxon>Fungi</taxon>
        <taxon>Dikarya</taxon>
        <taxon>Basidiomycota</taxon>
        <taxon>Agaricomycotina</taxon>
        <taxon>Agaricomycetes</taxon>
        <taxon>Agaricomycetidae</taxon>
        <taxon>Agaricales</taxon>
        <taxon>Pleurotineae</taxon>
        <taxon>Pleurotaceae</taxon>
        <taxon>Hohenbuehelia</taxon>
    </lineage>
</organism>
<sequence>MNDNSSTSAHDDAVGLSNDQHSDARRRLLDLMNRLHNTGVQADIEIPMIAVIGNQSAGKSSLIESISGITLPRATGTCTRCPTECKLLRSSDPWVCKVVLRFTSDAKNQALGQPVTVEFGAPMTDKTLVEERIRRAQRAILNPSVAPRNFLLGDDIDVEKPELSFSTNCVQLEISGPTVADLSFCDLPGLIASTGSAGKPGDIKLIEHLVTSYISKSTCVILLTVTCETDFENQGAHHLAKVYDPEGKRTIGVLTKPDRIDTGEEEDWLQFIRNEREPLDNGWFCVKQPSSQDIKQGVTYELARERENEFFLATAPWCNLDPILQTHLRTPNLVERASSVLSDLISKRLPEIQNEIQSALQLTEQQIGALPKEPSTDPLNEIMDLLTNFCKDLTDHIDGTPDENGLVQEIRPKQEEFQQKIRRTAPDFKPYEQAKAAGRSSTLKCPDFLLNEPDGGEVEDQNLAPIYIDQVYQRAQKARSRELPDNYPFVVRSAYVSEITKQWGAPAKMLCDQTHKTLSVHIKRIVHDHFALFGQGTLEQRVHIIIQNHLQQCRETTDARIDHLLQLEARPYTLNNHYLADYKEKYLAYYKGSRFEDSNPGFMQKISEYLAGHGTPETVDKVMSGLTNMGLSSVSADQIPKLLGSDPMDPALHIMAEVRAYFHVAYKRFIDNVPLTIDFDLVLGAKDQMFKKLREGLGIMGPNGKKTCEDLTRESPHVAGRREELRKKRERLHAASHELLTIGL</sequence>
<evidence type="ECO:0000259" key="4">
    <source>
        <dbReference type="PROSITE" id="PS51718"/>
    </source>
</evidence>
<reference evidence="6" key="1">
    <citation type="submission" date="2024-06" db="EMBL/GenBank/DDBJ databases">
        <title>Multi-omics analyses provide insights into the biosynthesis of the anticancer antibiotic pleurotin in Hohenbuehelia grisea.</title>
        <authorList>
            <person name="Weaver J.A."/>
            <person name="Alberti F."/>
        </authorList>
    </citation>
    <scope>NUCLEOTIDE SEQUENCE [LARGE SCALE GENOMIC DNA]</scope>
    <source>
        <strain evidence="6">T-177</strain>
    </source>
</reference>
<dbReference type="EMBL" id="JASNQZ010000018">
    <property type="protein sequence ID" value="KAL0945228.1"/>
    <property type="molecule type" value="Genomic_DNA"/>
</dbReference>
<dbReference type="PANTHER" id="PTHR11566">
    <property type="entry name" value="DYNAMIN"/>
    <property type="match status" value="1"/>
</dbReference>
<dbReference type="InterPro" id="IPR003130">
    <property type="entry name" value="GED"/>
</dbReference>
<proteinExistence type="predicted"/>
<evidence type="ECO:0000313" key="6">
    <source>
        <dbReference type="Proteomes" id="UP001556367"/>
    </source>
</evidence>
<evidence type="ECO:0000259" key="3">
    <source>
        <dbReference type="PROSITE" id="PS51388"/>
    </source>
</evidence>
<name>A0ABR3IPK9_9AGAR</name>
<dbReference type="CDD" id="cd08771">
    <property type="entry name" value="DLP_1"/>
    <property type="match status" value="1"/>
</dbReference>
<comment type="caution">
    <text evidence="5">The sequence shown here is derived from an EMBL/GenBank/DDBJ whole genome shotgun (WGS) entry which is preliminary data.</text>
</comment>
<dbReference type="InterPro" id="IPR001401">
    <property type="entry name" value="Dynamin_GTPase"/>
</dbReference>
<dbReference type="Gene3D" id="1.20.120.1240">
    <property type="entry name" value="Dynamin, middle domain"/>
    <property type="match status" value="1"/>
</dbReference>
<dbReference type="SMART" id="SM00053">
    <property type="entry name" value="DYNc"/>
    <property type="match status" value="1"/>
</dbReference>
<dbReference type="InterPro" id="IPR045063">
    <property type="entry name" value="Dynamin_N"/>
</dbReference>
<keyword evidence="1" id="KW-0547">Nucleotide-binding</keyword>
<gene>
    <name evidence="5" type="ORF">HGRIS_000741</name>
</gene>
<dbReference type="InterPro" id="IPR022812">
    <property type="entry name" value="Dynamin"/>
</dbReference>
<accession>A0ABR3IPK9</accession>
<evidence type="ECO:0000313" key="5">
    <source>
        <dbReference type="EMBL" id="KAL0945228.1"/>
    </source>
</evidence>